<proteinExistence type="predicted"/>
<feature type="signal peptide" evidence="2">
    <location>
        <begin position="1"/>
        <end position="23"/>
    </location>
</feature>
<sequence>MRRAVPILAAVLVLTACSQPTTGSPSGSDTGGSQTGGPQATTTSGKPGSTTAEPAKRPKTINVREVDPCTLLTEAQRTQFGTDQPPQKGKVPGFDWATCHFNRADGEYLVGTTVIGTEGIGFYTGSAQADQAEKTEVAGFPAVLIKEPGKLPKCTIAVDVSDGQMVDANVSSFGNAPIEELCRLVPQVAGAVVANLMAK</sequence>
<gene>
    <name evidence="3" type="ordered locus">BN6_82400</name>
</gene>
<feature type="compositionally biased region" description="Polar residues" evidence="1">
    <location>
        <begin position="40"/>
        <end position="52"/>
    </location>
</feature>
<dbReference type="AlphaFoldDB" id="K0KD06"/>
<dbReference type="Pfam" id="PF12079">
    <property type="entry name" value="DUF3558"/>
    <property type="match status" value="1"/>
</dbReference>
<dbReference type="PROSITE" id="PS51257">
    <property type="entry name" value="PROKAR_LIPOPROTEIN"/>
    <property type="match status" value="1"/>
</dbReference>
<protein>
    <submittedName>
        <fullName evidence="3">Putative secreted protein</fullName>
    </submittedName>
</protein>
<evidence type="ECO:0000313" key="4">
    <source>
        <dbReference type="Proteomes" id="UP000006281"/>
    </source>
</evidence>
<feature type="region of interest" description="Disordered" evidence="1">
    <location>
        <begin position="20"/>
        <end position="62"/>
    </location>
</feature>
<dbReference type="KEGG" id="sesp:BN6_82400"/>
<dbReference type="PATRIC" id="fig|1179773.3.peg.8318"/>
<dbReference type="OrthoDB" id="3700944at2"/>
<dbReference type="EMBL" id="HE804045">
    <property type="protein sequence ID" value="CCH35457.1"/>
    <property type="molecule type" value="Genomic_DNA"/>
</dbReference>
<dbReference type="RefSeq" id="WP_015105564.1">
    <property type="nucleotide sequence ID" value="NC_019673.1"/>
</dbReference>
<keyword evidence="4" id="KW-1185">Reference proteome</keyword>
<accession>K0KD06</accession>
<keyword evidence="2" id="KW-0732">Signal</keyword>
<dbReference type="Proteomes" id="UP000006281">
    <property type="component" value="Chromosome"/>
</dbReference>
<dbReference type="HOGENOM" id="CLU_1371361_0_0_11"/>
<name>K0KD06_SACES</name>
<reference evidence="3 4" key="1">
    <citation type="journal article" date="2012" name="BMC Genomics">
        <title>Complete genome sequence of Saccharothrix espanaensis DSM 44229T and comparison to the other completely sequenced Pseudonocardiaceae.</title>
        <authorList>
            <person name="Strobel T."/>
            <person name="Al-Dilaimi A."/>
            <person name="Blom J."/>
            <person name="Gessner A."/>
            <person name="Kalinowski J."/>
            <person name="Luzhetska M."/>
            <person name="Puhler A."/>
            <person name="Szczepanowski R."/>
            <person name="Bechthold A."/>
            <person name="Ruckert C."/>
        </authorList>
    </citation>
    <scope>NUCLEOTIDE SEQUENCE [LARGE SCALE GENOMIC DNA]</scope>
    <source>
        <strain evidence="4">ATCC 51144 / DSM 44229 / JCM 9112 / NBRC 15066 / NRRL 15764</strain>
    </source>
</reference>
<dbReference type="STRING" id="1179773.BN6_82400"/>
<organism evidence="3 4">
    <name type="scientific">Saccharothrix espanaensis (strain ATCC 51144 / DSM 44229 / JCM 9112 / NBRC 15066 / NRRL 15764)</name>
    <dbReference type="NCBI Taxonomy" id="1179773"/>
    <lineage>
        <taxon>Bacteria</taxon>
        <taxon>Bacillati</taxon>
        <taxon>Actinomycetota</taxon>
        <taxon>Actinomycetes</taxon>
        <taxon>Pseudonocardiales</taxon>
        <taxon>Pseudonocardiaceae</taxon>
        <taxon>Saccharothrix</taxon>
    </lineage>
</organism>
<evidence type="ECO:0000256" key="1">
    <source>
        <dbReference type="SAM" id="MobiDB-lite"/>
    </source>
</evidence>
<evidence type="ECO:0000313" key="3">
    <source>
        <dbReference type="EMBL" id="CCH35457.1"/>
    </source>
</evidence>
<feature type="chain" id="PRO_5038565791" evidence="2">
    <location>
        <begin position="24"/>
        <end position="199"/>
    </location>
</feature>
<dbReference type="InterPro" id="IPR024520">
    <property type="entry name" value="DUF3558"/>
</dbReference>
<evidence type="ECO:0000256" key="2">
    <source>
        <dbReference type="SAM" id="SignalP"/>
    </source>
</evidence>
<dbReference type="BioCyc" id="SESP1179773:BN6_RS39920-MONOMER"/>